<dbReference type="Gene3D" id="6.10.340.10">
    <property type="match status" value="1"/>
</dbReference>
<dbReference type="PROSITE" id="PS50885">
    <property type="entry name" value="HAMP"/>
    <property type="match status" value="1"/>
</dbReference>
<evidence type="ECO:0000259" key="12">
    <source>
        <dbReference type="PROSITE" id="PS50109"/>
    </source>
</evidence>
<feature type="domain" description="HAMP" evidence="13">
    <location>
        <begin position="167"/>
        <end position="219"/>
    </location>
</feature>
<feature type="transmembrane region" description="Helical" evidence="11">
    <location>
        <begin position="143"/>
        <end position="165"/>
    </location>
</feature>
<accession>A0A4U3MLK9</accession>
<feature type="transmembrane region" description="Helical" evidence="11">
    <location>
        <begin position="12"/>
        <end position="33"/>
    </location>
</feature>
<dbReference type="SUPFAM" id="SSF47384">
    <property type="entry name" value="Homodimeric domain of signal transducing histidine kinase"/>
    <property type="match status" value="1"/>
</dbReference>
<evidence type="ECO:0000256" key="9">
    <source>
        <dbReference type="ARBA" id="ARBA00023012"/>
    </source>
</evidence>
<dbReference type="RefSeq" id="WP_137245977.1">
    <property type="nucleotide sequence ID" value="NZ_SZQA01000003.1"/>
</dbReference>
<dbReference type="PANTHER" id="PTHR45436:SF5">
    <property type="entry name" value="SENSOR HISTIDINE KINASE TRCS"/>
    <property type="match status" value="1"/>
</dbReference>
<protein>
    <recommendedName>
        <fullName evidence="3">histidine kinase</fullName>
        <ecNumber evidence="3">2.7.13.3</ecNumber>
    </recommendedName>
</protein>
<dbReference type="PRINTS" id="PR00344">
    <property type="entry name" value="BCTRLSENSOR"/>
</dbReference>
<dbReference type="InterPro" id="IPR003661">
    <property type="entry name" value="HisK_dim/P_dom"/>
</dbReference>
<evidence type="ECO:0000256" key="4">
    <source>
        <dbReference type="ARBA" id="ARBA00022553"/>
    </source>
</evidence>
<dbReference type="InterPro" id="IPR050428">
    <property type="entry name" value="TCS_sensor_his_kinase"/>
</dbReference>
<dbReference type="Gene3D" id="1.10.287.130">
    <property type="match status" value="1"/>
</dbReference>
<keyword evidence="4" id="KW-0597">Phosphoprotein</keyword>
<dbReference type="OrthoDB" id="5499837at2"/>
<dbReference type="CDD" id="cd06225">
    <property type="entry name" value="HAMP"/>
    <property type="match status" value="1"/>
</dbReference>
<dbReference type="Pfam" id="PF02518">
    <property type="entry name" value="HATPase_c"/>
    <property type="match status" value="1"/>
</dbReference>
<feature type="domain" description="Histidine kinase" evidence="12">
    <location>
        <begin position="227"/>
        <end position="409"/>
    </location>
</feature>
<dbReference type="Gene3D" id="3.30.565.10">
    <property type="entry name" value="Histidine kinase-like ATPase, C-terminal domain"/>
    <property type="match status" value="1"/>
</dbReference>
<dbReference type="PROSITE" id="PS50109">
    <property type="entry name" value="HIS_KIN"/>
    <property type="match status" value="1"/>
</dbReference>
<keyword evidence="15" id="KW-1185">Reference proteome</keyword>
<dbReference type="SMART" id="SM00304">
    <property type="entry name" value="HAMP"/>
    <property type="match status" value="1"/>
</dbReference>
<dbReference type="GO" id="GO:0005886">
    <property type="term" value="C:plasma membrane"/>
    <property type="evidence" value="ECO:0007669"/>
    <property type="project" value="UniProtKB-SubCell"/>
</dbReference>
<dbReference type="InterPro" id="IPR004358">
    <property type="entry name" value="Sig_transdc_His_kin-like_C"/>
</dbReference>
<keyword evidence="10 11" id="KW-0472">Membrane</keyword>
<organism evidence="14 15">
    <name type="scientific">Herbidospora galbida</name>
    <dbReference type="NCBI Taxonomy" id="2575442"/>
    <lineage>
        <taxon>Bacteria</taxon>
        <taxon>Bacillati</taxon>
        <taxon>Actinomycetota</taxon>
        <taxon>Actinomycetes</taxon>
        <taxon>Streptosporangiales</taxon>
        <taxon>Streptosporangiaceae</taxon>
        <taxon>Herbidospora</taxon>
    </lineage>
</organism>
<dbReference type="InterPro" id="IPR003660">
    <property type="entry name" value="HAMP_dom"/>
</dbReference>
<evidence type="ECO:0000259" key="13">
    <source>
        <dbReference type="PROSITE" id="PS50885"/>
    </source>
</evidence>
<comment type="subcellular location">
    <subcellularLocation>
        <location evidence="2">Cell membrane</location>
    </subcellularLocation>
</comment>
<dbReference type="SMART" id="SM00387">
    <property type="entry name" value="HATPase_c"/>
    <property type="match status" value="1"/>
</dbReference>
<dbReference type="SMART" id="SM00388">
    <property type="entry name" value="HisKA"/>
    <property type="match status" value="1"/>
</dbReference>
<keyword evidence="6 11" id="KW-0812">Transmembrane</keyword>
<gene>
    <name evidence="14" type="ORF">FDA94_05800</name>
</gene>
<reference evidence="14 15" key="1">
    <citation type="submission" date="2019-04" db="EMBL/GenBank/DDBJ databases">
        <title>Herbidospora sp. NEAU-GS14.nov., a novel actinomycete isolated from soil.</title>
        <authorList>
            <person name="Han L."/>
        </authorList>
    </citation>
    <scope>NUCLEOTIDE SEQUENCE [LARGE SCALE GENOMIC DNA]</scope>
    <source>
        <strain evidence="14 15">NEAU-GS14</strain>
    </source>
</reference>
<evidence type="ECO:0000256" key="6">
    <source>
        <dbReference type="ARBA" id="ARBA00022692"/>
    </source>
</evidence>
<name>A0A4U3MLK9_9ACTN</name>
<evidence type="ECO:0000256" key="1">
    <source>
        <dbReference type="ARBA" id="ARBA00000085"/>
    </source>
</evidence>
<dbReference type="Pfam" id="PF00512">
    <property type="entry name" value="HisKA"/>
    <property type="match status" value="1"/>
</dbReference>
<dbReference type="Proteomes" id="UP000308705">
    <property type="component" value="Unassembled WGS sequence"/>
</dbReference>
<sequence>MTPEGTPLRQRALAAILGVTALAIVLFAVPLAVLTNDRYHDRTASELARSASRHATALRDDPTVLPREDDEDIVIGLYSQEGRLTAGAGPATSPLAARTIRDGLPHQGEEGPDYVAAAPIPSGTGVVRVATPSEEVTEEVYEAWQLIAILALAALGVGAAVAIYLSRRLAIPLERLTGAAQALGDGDFTVRAPKSGVLEVDQAGEALAATAGRLGEVLARERAFSGEVSHQLRTGVTGLMLGLESALDRPSPEKVASAMARAERLQTIIEDLVTLSRDTGHAPLDLPVLIAEIRADWEGVTIRVDDDLPEVTASTAAVRQILLVLLDNARRHGAGEITLTVTDVGAGIALNVSDEGDGVPEGRDIFGRIPRDGHGIGLGLARSLAEAEGGRLILRRERPPTFSLLLPSR</sequence>
<proteinExistence type="predicted"/>
<dbReference type="InterPro" id="IPR036097">
    <property type="entry name" value="HisK_dim/P_sf"/>
</dbReference>
<dbReference type="SUPFAM" id="SSF55874">
    <property type="entry name" value="ATPase domain of HSP90 chaperone/DNA topoisomerase II/histidine kinase"/>
    <property type="match status" value="1"/>
</dbReference>
<dbReference type="InterPro" id="IPR036890">
    <property type="entry name" value="HATPase_C_sf"/>
</dbReference>
<dbReference type="AlphaFoldDB" id="A0A4U3MLK9"/>
<evidence type="ECO:0000256" key="11">
    <source>
        <dbReference type="SAM" id="Phobius"/>
    </source>
</evidence>
<comment type="catalytic activity">
    <reaction evidence="1">
        <text>ATP + protein L-histidine = ADP + protein N-phospho-L-histidine.</text>
        <dbReference type="EC" id="2.7.13.3"/>
    </reaction>
</comment>
<evidence type="ECO:0000256" key="3">
    <source>
        <dbReference type="ARBA" id="ARBA00012438"/>
    </source>
</evidence>
<keyword evidence="8 11" id="KW-1133">Transmembrane helix</keyword>
<evidence type="ECO:0000256" key="10">
    <source>
        <dbReference type="ARBA" id="ARBA00023136"/>
    </source>
</evidence>
<evidence type="ECO:0000256" key="8">
    <source>
        <dbReference type="ARBA" id="ARBA00022989"/>
    </source>
</evidence>
<dbReference type="EMBL" id="SZQA01000003">
    <property type="protein sequence ID" value="TKK90508.1"/>
    <property type="molecule type" value="Genomic_DNA"/>
</dbReference>
<dbReference type="PANTHER" id="PTHR45436">
    <property type="entry name" value="SENSOR HISTIDINE KINASE YKOH"/>
    <property type="match status" value="1"/>
</dbReference>
<dbReference type="InterPro" id="IPR003594">
    <property type="entry name" value="HATPase_dom"/>
</dbReference>
<keyword evidence="9" id="KW-0902">Two-component regulatory system</keyword>
<comment type="caution">
    <text evidence="14">The sequence shown here is derived from an EMBL/GenBank/DDBJ whole genome shotgun (WGS) entry which is preliminary data.</text>
</comment>
<keyword evidence="7 14" id="KW-0418">Kinase</keyword>
<keyword evidence="5" id="KW-0808">Transferase</keyword>
<dbReference type="GO" id="GO:0000155">
    <property type="term" value="F:phosphorelay sensor kinase activity"/>
    <property type="evidence" value="ECO:0007669"/>
    <property type="project" value="InterPro"/>
</dbReference>
<evidence type="ECO:0000313" key="14">
    <source>
        <dbReference type="EMBL" id="TKK90508.1"/>
    </source>
</evidence>
<dbReference type="InterPro" id="IPR005467">
    <property type="entry name" value="His_kinase_dom"/>
</dbReference>
<evidence type="ECO:0000256" key="5">
    <source>
        <dbReference type="ARBA" id="ARBA00022679"/>
    </source>
</evidence>
<evidence type="ECO:0000256" key="2">
    <source>
        <dbReference type="ARBA" id="ARBA00004236"/>
    </source>
</evidence>
<dbReference type="Pfam" id="PF00672">
    <property type="entry name" value="HAMP"/>
    <property type="match status" value="1"/>
</dbReference>
<evidence type="ECO:0000256" key="7">
    <source>
        <dbReference type="ARBA" id="ARBA00022777"/>
    </source>
</evidence>
<dbReference type="CDD" id="cd00082">
    <property type="entry name" value="HisKA"/>
    <property type="match status" value="1"/>
</dbReference>
<dbReference type="EC" id="2.7.13.3" evidence="3"/>
<evidence type="ECO:0000313" key="15">
    <source>
        <dbReference type="Proteomes" id="UP000308705"/>
    </source>
</evidence>